<dbReference type="SMART" id="SM00220">
    <property type="entry name" value="S_TKc"/>
    <property type="match status" value="1"/>
</dbReference>
<dbReference type="PROSITE" id="PS00107">
    <property type="entry name" value="PROTEIN_KINASE_ATP"/>
    <property type="match status" value="1"/>
</dbReference>
<organism evidence="9 10">
    <name type="scientific">Volvox reticuliferus</name>
    <dbReference type="NCBI Taxonomy" id="1737510"/>
    <lineage>
        <taxon>Eukaryota</taxon>
        <taxon>Viridiplantae</taxon>
        <taxon>Chlorophyta</taxon>
        <taxon>core chlorophytes</taxon>
        <taxon>Chlorophyceae</taxon>
        <taxon>CS clade</taxon>
        <taxon>Chlamydomonadales</taxon>
        <taxon>Volvocaceae</taxon>
        <taxon>Volvox</taxon>
    </lineage>
</organism>
<evidence type="ECO:0000256" key="4">
    <source>
        <dbReference type="ARBA" id="ARBA00022840"/>
    </source>
</evidence>
<dbReference type="InterPro" id="IPR017441">
    <property type="entry name" value="Protein_kinase_ATP_BS"/>
</dbReference>
<keyword evidence="11" id="KW-1185">Reference proteome</keyword>
<feature type="binding site" evidence="5">
    <location>
        <position position="41"/>
    </location>
    <ligand>
        <name>ATP</name>
        <dbReference type="ChEBI" id="CHEBI:30616"/>
    </ligand>
</feature>
<proteinExistence type="predicted"/>
<evidence type="ECO:0000313" key="8">
    <source>
        <dbReference type="EMBL" id="GIL82979.1"/>
    </source>
</evidence>
<evidence type="ECO:0000256" key="2">
    <source>
        <dbReference type="ARBA" id="ARBA00022741"/>
    </source>
</evidence>
<dbReference type="AlphaFoldDB" id="A0A8J4GAW4"/>
<feature type="region of interest" description="Disordered" evidence="6">
    <location>
        <begin position="326"/>
        <end position="355"/>
    </location>
</feature>
<evidence type="ECO:0000313" key="9">
    <source>
        <dbReference type="EMBL" id="GIM03814.1"/>
    </source>
</evidence>
<dbReference type="EMBL" id="BNCP01000025">
    <property type="protein sequence ID" value="GIL82979.1"/>
    <property type="molecule type" value="Genomic_DNA"/>
</dbReference>
<dbReference type="EMBL" id="BNCQ01000014">
    <property type="protein sequence ID" value="GIM03814.1"/>
    <property type="molecule type" value="Genomic_DNA"/>
</dbReference>
<dbReference type="SUPFAM" id="SSF56112">
    <property type="entry name" value="Protein kinase-like (PK-like)"/>
    <property type="match status" value="1"/>
</dbReference>
<evidence type="ECO:0000256" key="5">
    <source>
        <dbReference type="PROSITE-ProRule" id="PRU10141"/>
    </source>
</evidence>
<dbReference type="Pfam" id="PF00069">
    <property type="entry name" value="Pkinase"/>
    <property type="match status" value="1"/>
</dbReference>
<dbReference type="PROSITE" id="PS50011">
    <property type="entry name" value="PROTEIN_KINASE_DOM"/>
    <property type="match status" value="1"/>
</dbReference>
<keyword evidence="3" id="KW-0418">Kinase</keyword>
<evidence type="ECO:0000259" key="7">
    <source>
        <dbReference type="PROSITE" id="PS50011"/>
    </source>
</evidence>
<dbReference type="InterPro" id="IPR045269">
    <property type="entry name" value="Atg1-like"/>
</dbReference>
<gene>
    <name evidence="8" type="ORF">Vretifemale_11663</name>
    <name evidence="9" type="ORF">Vretimale_8507</name>
</gene>
<feature type="domain" description="Protein kinase" evidence="7">
    <location>
        <begin position="11"/>
        <end position="282"/>
    </location>
</feature>
<dbReference type="GO" id="GO:0010506">
    <property type="term" value="P:regulation of autophagy"/>
    <property type="evidence" value="ECO:0007669"/>
    <property type="project" value="InterPro"/>
</dbReference>
<reference evidence="9" key="1">
    <citation type="journal article" date="2021" name="Proc. Natl. Acad. Sci. U.S.A.">
        <title>Three genomes in the algal genus Volvox reveal the fate of a haploid sex-determining region after a transition to homothallism.</title>
        <authorList>
            <person name="Yamamoto K."/>
            <person name="Hamaji T."/>
            <person name="Kawai-Toyooka H."/>
            <person name="Matsuzaki R."/>
            <person name="Takahashi F."/>
            <person name="Nishimura Y."/>
            <person name="Kawachi M."/>
            <person name="Noguchi H."/>
            <person name="Minakuchi Y."/>
            <person name="Umen J.G."/>
            <person name="Toyoda A."/>
            <person name="Nozaki H."/>
        </authorList>
    </citation>
    <scope>NUCLEOTIDE SEQUENCE</scope>
    <source>
        <strain evidence="9">NIES-3785</strain>
        <strain evidence="8">NIES-3786</strain>
    </source>
</reference>
<comment type="caution">
    <text evidence="9">The sequence shown here is derived from an EMBL/GenBank/DDBJ whole genome shotgun (WGS) entry which is preliminary data.</text>
</comment>
<dbReference type="GO" id="GO:0005524">
    <property type="term" value="F:ATP binding"/>
    <property type="evidence" value="ECO:0007669"/>
    <property type="project" value="UniProtKB-UniRule"/>
</dbReference>
<evidence type="ECO:0000256" key="3">
    <source>
        <dbReference type="ARBA" id="ARBA00022777"/>
    </source>
</evidence>
<dbReference type="GO" id="GO:0005737">
    <property type="term" value="C:cytoplasm"/>
    <property type="evidence" value="ECO:0007669"/>
    <property type="project" value="TreeGrafter"/>
</dbReference>
<keyword evidence="1" id="KW-0808">Transferase</keyword>
<evidence type="ECO:0000256" key="1">
    <source>
        <dbReference type="ARBA" id="ARBA00022679"/>
    </source>
</evidence>
<keyword evidence="4 5" id="KW-0067">ATP-binding</keyword>
<dbReference type="Gene3D" id="1.10.510.10">
    <property type="entry name" value="Transferase(Phosphotransferase) domain 1"/>
    <property type="match status" value="1"/>
</dbReference>
<accession>A0A8J4GAW4</accession>
<evidence type="ECO:0000313" key="10">
    <source>
        <dbReference type="Proteomes" id="UP000722791"/>
    </source>
</evidence>
<protein>
    <recommendedName>
        <fullName evidence="7">Protein kinase domain-containing protein</fullName>
    </recommendedName>
</protein>
<dbReference type="OrthoDB" id="346907at2759"/>
<dbReference type="PROSITE" id="PS00108">
    <property type="entry name" value="PROTEIN_KINASE_ST"/>
    <property type="match status" value="1"/>
</dbReference>
<dbReference type="InterPro" id="IPR011009">
    <property type="entry name" value="Kinase-like_dom_sf"/>
</dbReference>
<dbReference type="InterPro" id="IPR008271">
    <property type="entry name" value="Ser/Thr_kinase_AS"/>
</dbReference>
<dbReference type="PANTHER" id="PTHR24348">
    <property type="entry name" value="SERINE/THREONINE-PROTEIN KINASE UNC-51-RELATED"/>
    <property type="match status" value="1"/>
</dbReference>
<evidence type="ECO:0000256" key="6">
    <source>
        <dbReference type="SAM" id="MobiDB-lite"/>
    </source>
</evidence>
<keyword evidence="2 5" id="KW-0547">Nucleotide-binding</keyword>
<dbReference type="Proteomes" id="UP000747110">
    <property type="component" value="Unassembled WGS sequence"/>
</dbReference>
<name>A0A8J4GAW4_9CHLO</name>
<sequence>MTRPRYVCGMWCPHKRIGSGTFGEVWLAECAMKPGILAVVKVIDFDTDDEAADIAQEVKALMCLRWQQNVVNTWQYSMHDDSAYIVMEYCRGGDLHEYISRRGALHEEQIRHIMSQLAEGMKALRARNIAHRDLKPSNILLCGTRHDEYPAVKIADLGQACALDAAYGSNHLSPDQEPHGPATRRCGSPPFAAPETEFDPYWAECDLWSIGMILYIMLLGRDPYLGDTYSELMYGVKTEKIELPDHVLEEITPGCRNLLYGLLQLDPAKRLTFDQFFDHPFFQGREASAAMMDVDGGYDGTVDVTAAAEHDDSTYSGCDDMIAAATDNYDDDNDETDKTTATTFGNDDDDDSNGTLTGASAASDGTIVAIATCAAATTTAADGDNTVATAVSFSAAANRGDTVLAAATALGPDDNNGGVVSNISYAAPGAAASKVYSICCCSSNSNSSAGSTSGGGVREELISRVATELHLPHGLLKGLEAWASQAPRYGCEAVRSLRLSTATAAVNCCLWLHRMGLTLMSDSRLAGTAQSPPCRELSRQVSDLVATLVLHSWSVLIELYWHLYDTAAAAIDLESAAATTLHHHTIMCIAGAMVDFAVHQCRIATDVDLLRGSACAAEEYRKEANVLLFDKSLPSAAAVAVAARQEHHLHPQSTACGQEWKVPTAAVHPSPVQQSYRSRIAVLSADMRLRQSVLNPRAMRPVAAAAVLPSLEVTPPPVSGAVPGGVPAQGQLRNSPSYGRTWWQWACACIKTMAYDPWVVLVD</sequence>
<evidence type="ECO:0000313" key="11">
    <source>
        <dbReference type="Proteomes" id="UP000747110"/>
    </source>
</evidence>
<dbReference type="Proteomes" id="UP000722791">
    <property type="component" value="Unassembled WGS sequence"/>
</dbReference>
<dbReference type="GO" id="GO:0004674">
    <property type="term" value="F:protein serine/threonine kinase activity"/>
    <property type="evidence" value="ECO:0007669"/>
    <property type="project" value="InterPro"/>
</dbReference>
<dbReference type="InterPro" id="IPR000719">
    <property type="entry name" value="Prot_kinase_dom"/>
</dbReference>